<dbReference type="AlphaFoldDB" id="A0A1I3LEH8"/>
<dbReference type="Gene3D" id="3.30.470.20">
    <property type="entry name" value="ATP-grasp fold, B domain"/>
    <property type="match status" value="1"/>
</dbReference>
<evidence type="ECO:0000313" key="1">
    <source>
        <dbReference type="EMBL" id="SFI83087.1"/>
    </source>
</evidence>
<dbReference type="EMBL" id="FORR01000002">
    <property type="protein sequence ID" value="SFI83087.1"/>
    <property type="molecule type" value="Genomic_DNA"/>
</dbReference>
<dbReference type="RefSeq" id="WP_093227943.1">
    <property type="nucleotide sequence ID" value="NZ_FORR01000002.1"/>
</dbReference>
<accession>A0A1I3LEH8</accession>
<dbReference type="SUPFAM" id="SSF56059">
    <property type="entry name" value="Glutathione synthetase ATP-binding domain-like"/>
    <property type="match status" value="1"/>
</dbReference>
<organism evidence="1 2">
    <name type="scientific">Thermoflavimicrobium dichotomicum</name>
    <dbReference type="NCBI Taxonomy" id="46223"/>
    <lineage>
        <taxon>Bacteria</taxon>
        <taxon>Bacillati</taxon>
        <taxon>Bacillota</taxon>
        <taxon>Bacilli</taxon>
        <taxon>Bacillales</taxon>
        <taxon>Thermoactinomycetaceae</taxon>
        <taxon>Thermoflavimicrobium</taxon>
    </lineage>
</organism>
<reference evidence="1 2" key="1">
    <citation type="submission" date="2016-10" db="EMBL/GenBank/DDBJ databases">
        <authorList>
            <person name="de Groot N.N."/>
        </authorList>
    </citation>
    <scope>NUCLEOTIDE SEQUENCE [LARGE SCALE GENOMIC DNA]</scope>
    <source>
        <strain evidence="1 2">DSM 44778</strain>
    </source>
</reference>
<dbReference type="Proteomes" id="UP000199545">
    <property type="component" value="Unassembled WGS sequence"/>
</dbReference>
<protein>
    <submittedName>
        <fullName evidence="1">YheC/D like ATP-grasp</fullName>
    </submittedName>
</protein>
<dbReference type="OrthoDB" id="7869153at2"/>
<name>A0A1I3LEH8_9BACL</name>
<sequence>MNSMICQIRITDQFAAKAVILSPRLLKNWNCEHGQWIQIELGNKSVHARVVQGKQQGHIITLPAILARQLSFPYASQTRAYFHNQKLRLGPVIGILTTGYTGNPATPFGARTVFFQNFLTAGASEKPFIYVFTPEMIHWPTKTVTGLYYKKDAAGVEQWVRHVSPLPDVVYERVPNRKAESLTRVRSCLLRLKEEENCRIFNQGFFDKWTIYELLKDEQRTKGFTPETHLAPSIETIKYMLDKYHMVYLKPSGGSLGMGILRITYHPKHGYFCRFHQGERNVLHRFQSVEKLLQYYFRHQPHRFKNYLVQQGIRLLKVNGRPVDFRVHMHKDSTGNWKVVGIAAKVAGSGCITTHVRTGGTVYTDDILNHLFPEKAKNVKSSLVEAAIEIAEALEEKLSGPLGELGMDMGIDQQNQIWLFEVNSKPGRHIFHHPSLREAGRQSAKYITEYSLKLAEFV</sequence>
<dbReference type="InterPro" id="IPR026838">
    <property type="entry name" value="YheC/D"/>
</dbReference>
<gene>
    <name evidence="1" type="ORF">SAMN05421852_102154</name>
</gene>
<dbReference type="STRING" id="46223.SAMN05421852_102154"/>
<proteinExistence type="predicted"/>
<evidence type="ECO:0000313" key="2">
    <source>
        <dbReference type="Proteomes" id="UP000199545"/>
    </source>
</evidence>
<dbReference type="Pfam" id="PF14398">
    <property type="entry name" value="ATPgrasp_YheCD"/>
    <property type="match status" value="1"/>
</dbReference>
<keyword evidence="2" id="KW-1185">Reference proteome</keyword>